<dbReference type="Ensembl" id="ENSTGET00000006587.1">
    <property type="protein sequence ID" value="ENSTGEP00000005439.1"/>
    <property type="gene ID" value="ENSTGEG00000004513.1"/>
</dbReference>
<proteinExistence type="predicted"/>
<accession>A0A8D2EF71</accession>
<keyword evidence="2" id="KW-1185">Reference proteome</keyword>
<organism evidence="1 2">
    <name type="scientific">Theropithecus gelada</name>
    <name type="common">Gelada baboon</name>
    <dbReference type="NCBI Taxonomy" id="9565"/>
    <lineage>
        <taxon>Eukaryota</taxon>
        <taxon>Metazoa</taxon>
        <taxon>Chordata</taxon>
        <taxon>Craniata</taxon>
        <taxon>Vertebrata</taxon>
        <taxon>Euteleostomi</taxon>
        <taxon>Mammalia</taxon>
        <taxon>Eutheria</taxon>
        <taxon>Euarchontoglires</taxon>
        <taxon>Primates</taxon>
        <taxon>Haplorrhini</taxon>
        <taxon>Catarrhini</taxon>
        <taxon>Cercopithecidae</taxon>
        <taxon>Cercopithecinae</taxon>
        <taxon>Theropithecus</taxon>
    </lineage>
</organism>
<reference evidence="1" key="1">
    <citation type="submission" date="2018-05" db="EMBL/GenBank/DDBJ databases">
        <title>Whole genome of Theropithecus gelada.</title>
        <authorList>
            <person name="Chiou K.L."/>
            <person name="Snyder-Mackler N."/>
        </authorList>
    </citation>
    <scope>NUCLEOTIDE SEQUENCE [LARGE SCALE GENOMIC DNA]</scope>
</reference>
<evidence type="ECO:0000313" key="1">
    <source>
        <dbReference type="Ensembl" id="ENSTGEP00000005439.1"/>
    </source>
</evidence>
<protein>
    <submittedName>
        <fullName evidence="1">Uncharacterized protein</fullName>
    </submittedName>
</protein>
<dbReference type="Proteomes" id="UP000694411">
    <property type="component" value="Chromosome 12"/>
</dbReference>
<sequence>MKLVVAQSRRFRHLQQLTATPNSWEGSLLLAVKLQTSLSVFPRSSLPLVLSPSPEAGLMANKPASGQLGPVAPSPCWPSLVSLVGVPYSIVSCF</sequence>
<dbReference type="AlphaFoldDB" id="A0A8D2EF71"/>
<reference evidence="1" key="2">
    <citation type="submission" date="2025-08" db="UniProtKB">
        <authorList>
            <consortium name="Ensembl"/>
        </authorList>
    </citation>
    <scope>IDENTIFICATION</scope>
</reference>
<name>A0A8D2EF71_THEGE</name>
<reference evidence="1" key="3">
    <citation type="submission" date="2025-09" db="UniProtKB">
        <authorList>
            <consortium name="Ensembl"/>
        </authorList>
    </citation>
    <scope>IDENTIFICATION</scope>
</reference>
<evidence type="ECO:0000313" key="2">
    <source>
        <dbReference type="Proteomes" id="UP000694411"/>
    </source>
</evidence>